<feature type="region of interest" description="Disordered" evidence="1">
    <location>
        <begin position="1984"/>
        <end position="2013"/>
    </location>
</feature>
<feature type="region of interest" description="Disordered" evidence="1">
    <location>
        <begin position="2658"/>
        <end position="2728"/>
    </location>
</feature>
<feature type="region of interest" description="Disordered" evidence="1">
    <location>
        <begin position="2842"/>
        <end position="2974"/>
    </location>
</feature>
<dbReference type="OrthoDB" id="1562405at2759"/>
<evidence type="ECO:0000256" key="1">
    <source>
        <dbReference type="SAM" id="MobiDB-lite"/>
    </source>
</evidence>
<protein>
    <submittedName>
        <fullName evidence="6">Golgi-body localization protein domain-domain-containing protein</fullName>
    </submittedName>
</protein>
<feature type="compositionally biased region" description="Polar residues" evidence="1">
    <location>
        <begin position="2894"/>
        <end position="2911"/>
    </location>
</feature>
<feature type="compositionally biased region" description="Polar residues" evidence="1">
    <location>
        <begin position="241"/>
        <end position="255"/>
    </location>
</feature>
<dbReference type="InParanoid" id="A0A1Y1URW7"/>
<keyword evidence="2" id="KW-0472">Membrane</keyword>
<reference evidence="6 7" key="1">
    <citation type="submission" date="2017-03" db="EMBL/GenBank/DDBJ databases">
        <title>Widespread Adenine N6-methylation of Active Genes in Fungi.</title>
        <authorList>
            <consortium name="DOE Joint Genome Institute"/>
            <person name="Mondo S.J."/>
            <person name="Dannebaum R.O."/>
            <person name="Kuo R.C."/>
            <person name="Louie K.B."/>
            <person name="Bewick A.J."/>
            <person name="Labutti K."/>
            <person name="Haridas S."/>
            <person name="Kuo A."/>
            <person name="Salamov A."/>
            <person name="Ahrendt S.R."/>
            <person name="Lau R."/>
            <person name="Bowen B.P."/>
            <person name="Lipzen A."/>
            <person name="Sullivan W."/>
            <person name="Andreopoulos W.B."/>
            <person name="Clum A."/>
            <person name="Lindquist E."/>
            <person name="Daum C."/>
            <person name="Northen T.R."/>
            <person name="Ramamoorthy G."/>
            <person name="Schmitz R.J."/>
            <person name="Gryganskyi A."/>
            <person name="Culley D."/>
            <person name="Magnuson J."/>
            <person name="James T.Y."/>
            <person name="O'Malley M.A."/>
            <person name="Stajich J.E."/>
            <person name="Spatafora J.W."/>
            <person name="Visel A."/>
            <person name="Grigoriev I.V."/>
        </authorList>
    </citation>
    <scope>NUCLEOTIDE SEQUENCE [LARGE SCALE GENOMIC DNA]</scope>
    <source>
        <strain evidence="6 7">NRRL Y-17943</strain>
    </source>
</reference>
<evidence type="ECO:0000259" key="4">
    <source>
        <dbReference type="SMART" id="SM01215"/>
    </source>
</evidence>
<feature type="region of interest" description="Disordered" evidence="1">
    <location>
        <begin position="95"/>
        <end position="116"/>
    </location>
</feature>
<gene>
    <name evidence="6" type="ORF">BD324DRAFT_648844</name>
</gene>
<keyword evidence="7" id="KW-1185">Reference proteome</keyword>
<dbReference type="FunCoup" id="A0A1Y1URW7">
    <property type="interactions" value="177"/>
</dbReference>
<keyword evidence="2" id="KW-0812">Transmembrane</keyword>
<feature type="compositionally biased region" description="Polar residues" evidence="1">
    <location>
        <begin position="2701"/>
        <end position="2716"/>
    </location>
</feature>
<evidence type="ECO:0000313" key="7">
    <source>
        <dbReference type="Proteomes" id="UP000193218"/>
    </source>
</evidence>
<proteinExistence type="predicted"/>
<feature type="domain" description="FMP27/BLTP2/Hobbit GFWDK motif-containing RBG unit" evidence="3">
    <location>
        <begin position="1445"/>
        <end position="1596"/>
    </location>
</feature>
<dbReference type="Proteomes" id="UP000193218">
    <property type="component" value="Unassembled WGS sequence"/>
</dbReference>
<evidence type="ECO:0000259" key="3">
    <source>
        <dbReference type="SMART" id="SM01214"/>
    </source>
</evidence>
<dbReference type="InterPro" id="IPR019449">
    <property type="entry name" value="FMP27_WPPW_RBG"/>
</dbReference>
<feature type="compositionally biased region" description="Basic and acidic residues" evidence="1">
    <location>
        <begin position="694"/>
        <end position="707"/>
    </location>
</feature>
<evidence type="ECO:0000259" key="5">
    <source>
        <dbReference type="SMART" id="SM01216"/>
    </source>
</evidence>
<feature type="compositionally biased region" description="Basic and acidic residues" evidence="1">
    <location>
        <begin position="2659"/>
        <end position="2674"/>
    </location>
</feature>
<accession>A0A1Y1URW7</accession>
<feature type="domain" description="FMP27 WPPW motif-containing RBG unit" evidence="5">
    <location>
        <begin position="1859"/>
        <end position="2333"/>
    </location>
</feature>
<dbReference type="InterPro" id="IPR019441">
    <property type="entry name" value="FMP27/BLTP2/Hobbit_GFWDK_RBG"/>
</dbReference>
<evidence type="ECO:0000313" key="6">
    <source>
        <dbReference type="EMBL" id="ORX40254.1"/>
    </source>
</evidence>
<dbReference type="Pfam" id="PF10344">
    <property type="entry name" value="Hobbit"/>
    <property type="match status" value="1"/>
</dbReference>
<dbReference type="SMART" id="SM01215">
    <property type="entry name" value="Fmp27_SW"/>
    <property type="match status" value="1"/>
</dbReference>
<keyword evidence="2" id="KW-1133">Transmembrane helix</keyword>
<feature type="compositionally biased region" description="Basic and acidic residues" evidence="1">
    <location>
        <begin position="2717"/>
        <end position="2728"/>
    </location>
</feature>
<dbReference type="InterPro" id="IPR019415">
    <property type="entry name" value="FMP27_SW_RBG"/>
</dbReference>
<name>A0A1Y1URW7_9TREE</name>
<feature type="region of interest" description="Disordered" evidence="1">
    <location>
        <begin position="694"/>
        <end position="724"/>
    </location>
</feature>
<dbReference type="PANTHER" id="PTHR15678">
    <property type="entry name" value="ANTIGEN MLAA-22-RELATED"/>
    <property type="match status" value="1"/>
</dbReference>
<dbReference type="InterPro" id="IPR045167">
    <property type="entry name" value="Hobbit"/>
</dbReference>
<feature type="domain" description="FMP27 SW motif-containing RBG unit" evidence="4">
    <location>
        <begin position="1328"/>
        <end position="1427"/>
    </location>
</feature>
<dbReference type="GeneID" id="33559706"/>
<dbReference type="STRING" id="4999.A0A1Y1URW7"/>
<evidence type="ECO:0000256" key="2">
    <source>
        <dbReference type="SAM" id="Phobius"/>
    </source>
</evidence>
<dbReference type="SMART" id="SM01216">
    <property type="entry name" value="Fmp27_WPPW"/>
    <property type="match status" value="1"/>
</dbReference>
<feature type="transmembrane region" description="Helical" evidence="2">
    <location>
        <begin position="6"/>
        <end position="27"/>
    </location>
</feature>
<organism evidence="6 7">
    <name type="scientific">Kockovaella imperatae</name>
    <dbReference type="NCBI Taxonomy" id="4999"/>
    <lineage>
        <taxon>Eukaryota</taxon>
        <taxon>Fungi</taxon>
        <taxon>Dikarya</taxon>
        <taxon>Basidiomycota</taxon>
        <taxon>Agaricomycotina</taxon>
        <taxon>Tremellomycetes</taxon>
        <taxon>Tremellales</taxon>
        <taxon>Cuniculitremaceae</taxon>
        <taxon>Kockovaella</taxon>
    </lineage>
</organism>
<dbReference type="EMBL" id="NBSH01000002">
    <property type="protein sequence ID" value="ORX40254.1"/>
    <property type="molecule type" value="Genomic_DNA"/>
</dbReference>
<dbReference type="RefSeq" id="XP_021874039.1">
    <property type="nucleotide sequence ID" value="XM_022017897.1"/>
</dbReference>
<feature type="compositionally biased region" description="Polar residues" evidence="1">
    <location>
        <begin position="187"/>
        <end position="198"/>
    </location>
</feature>
<feature type="region of interest" description="Disordered" evidence="1">
    <location>
        <begin position="177"/>
        <end position="255"/>
    </location>
</feature>
<comment type="caution">
    <text evidence="6">The sequence shown here is derived from an EMBL/GenBank/DDBJ whole genome shotgun (WGS) entry which is preliminary data.</text>
</comment>
<sequence length="2974" mass="333745">MVYLPTLILGFLVLSLLCRFYLFPLLFSQLSNFRLTSISPLSVKGLEYRLRDEKAAVIPTLRVERAAWTWGGWKEDGAKGLIVLKLEGVSLRVRHRSPKRDERKPPHPKTRKPPGLLSRNLNRLLSIILHLFLHHWPSLARVVSLQIADSRLIFDDLSGLELTVRDIHLGVKVLFEGKEPQDPGTPASPTLPSPSQDTGRAYPLASPPPETGGTSPLLSPHGFFTSFTLPGAPKPGDTPPSRIQNARRTASTLHSRMSSTANAVWSRAIGRAHGSVIFMTSVTDVALILPYLDEIEDHRSGPRRPSTHLSHRASIRSFNSEVGEKMRRTSMLAFMKPCGSNAPRYALPSDESGYETLGVIDEATTASLALGFGPKKGLLGEDTLRTSLALGKIHTSLGAMEKVNELAKSHRGKSAKDEAKDSNARWSPKGLPRIILRALESVSVSLNHLTVSQYLAASDSRPRSASSSATDISDLLVPEDDVYTVSLELDQFYCQLDAADSSTNYWTHNAFGVNSHPESKVRGVGFKLAWGTIGLQCIAPGEEAHEKSQLLQMRSADFEGCSTWRPKGWSREELLFAGDPNLALIVGRGGLASVDIAADLPLLCSLKEAWLRNRPPTPANTGTTESVELETTWDLPPRVRLGFDVGHTMVVVADPTSEDSTTLTMASEGLRTSCFTSFADIVARRNRTASRAAFKAEEELRSRREQNGLDEDYSQPSPMLKPQYRRHFSQPPAKLRDDFALSMRADASLELEPLSFHLTLSGQDPKNPTVHHLGSIGRLHTTLGGDIWGKQNIQKSGAEIARLMPDSRSFALDLGIDQGIKLDMWNSDVVDSLITMIKAHQPSQPKDKPAKGPILAKLPSGISVRVSLGLISLFVGHPDPNPDCKLNLTRGLWLQTQVTLEYAYYGNRTQTLTYRHHLSSATRAKLRLPEDIKTQALAQFTERSSKDGRAALFAMSLTGTIVKAIFHGERFVNKGGIYLSHEIPQSPKPKESEAFVGWEFMRPKPKTHLSSGHITNALPPLDLADSEQATRPLLKTSHCNFNFVVCTESRDAPLQYDLSGHVDGVDIVSDLSHVYCALLATLVFRRMASALKRTSHAPKEQPKTTDALRVSVTISHIQTYIVFPAGEHMVSYFNLVKVYKQRAEPIKARIETALMYVPSPRQAGAFEELVRLRGLEVTFDDSGPKPSFRVDAEALRVRIPFGYVFAKLVLNVQLAVKSMKLLVEDLGSEGEFLFVRRPTAEAAKQVPPISINIKYLSLEAKDNPIETRLNLIWRVGMNEQQIRNSWEDTFERKQQVMEEAVSPSVDDDVDTRPGSYKLSKNATVSYEEARYRLDWFKAQEWRKRIDSAIKTQRLREQEALRTMESMGPDRKLPIQIAGSTKSAPLFRAAFEGVQMVVKYLGWSRDDTIKYMGDVSAPFDEGAEFSLFIPLHLTWKMTSASLKLRDYPLDLINIPLSSDGKPSWELETPFIIAEELQGDDSVVYIPSMVIPADCGARGAAPFRLQIAKTIMPVKTYCRPVINILTDRTTEFTWGNSYSPAISDFARVIESLSHPPRDPSPRIGFWDKFRLILHWKVTIHFSDTVHLHLKGSSDPYATTGHGAGFALSWSGGTKVEINQPNPEHETIQITAEELLIAIPDLSAAQDDQAIGRDSSPRNKSHEQQDLIERRYTKPCAQYQNGVRVGFGFVFERTCRPWSCKENCGSTENLLHRQCRIMEFKKHQDVILRSPAAIERDDKEAGHPTDSYEGFRSDFVHFSVSNVSPLNKVDPKEKDSTKLTGLHFSPRAFAHFFAWWKLFDSATSLPIRQGKLFPDSPPPSKKFGKSLGTIKYRFDLAHVFVSHVYAQVVPELWAEGKHQALGVKARFGRFRADAHQRAQEKTVRHEKLHRTTVVVHKPFYAADLLLDDIELKGIRADFRVDGTSGTSTPNPNSATAPRVTELGPEAKGWFNFFDFIDVDRKPFDRDPELEIVDIGDCPEIFFSKRVKARQTRPDDDQNENDSESVNSSQDSRLELESSKFGHERSHICYLGAAAAVGPTQVRITKARISELEDLREALTNEEIGNANDLKNVSNRLNTLYKHLEYLSSKESRHMDDDTFQTTYVHPLDKEEHRTGDISFENTVHVHCPRIILTNTARNLLYKYYFSSRDRKREEYTTSHASLRGVRESIAKRLSRDQKGLFEHADDIPTSTEDYEGLEILSELQDMLCGPNSVKRFEVRDHNLSGEEELRRRSIGIPEDCMVKPQNDFLILKPQVGLRSNVDQDSIVLLTMEEISFKGYRVMDKQLSDVTAANVLDRNYVAMKGLQAFYPSETTMGRQRGPLGVPRGLDFVPLEIFLDVRSEATEYDRIVLKSDAAIYFDRFNHLRMPRGLDWPDVKDDEGYSMNHLRRHQDLFTIIVPRLSVAATSKHYTALYNVVTDLLLYVDPKHRQRSERIDNFIYAFDRKDRNPQKLILDLFTLQQEIRHLAALERGYAANMDLLDESGREELFKIRTDQMEGMEQLFTVFEAISVNQARDDAKAALKTASRMDVRVGGIAWHMLRDDLTPLIKLDIEGTLYSIVSNKDGSTDNAAVFGELSALNSSHEAMYPEVLARYEPSGAGRRKNRDSFASIFMSTMAAVGGIQIVRHLAVNLHPVRFKLEERLGHEIVDYIFNDRVKRRRQKAEEKQNGTTNGHRENGTTTPGPSGRRDAQRTPSGMEMPPLNRTRSQASILSETPNGRSSEDQSEGDHKFTMVPMQDAAEMRRRASANKTFVKIVFAATSIVLSFKTDETKKHRRFSIPDCVDFKFKTPEIVYNNKVWGYEDVFEHWKRDTRSYAWSQTGDLLSQLIKKTSVFRSKKTLKHIATLQPDASKDRSPSSRVSSMSSKLRYHVEPPTPQDEIQNSLSLAGAMSGEQRDGSNPVSRSTSRTDGSSHVMTGGALSSPPATISESESSDSEREDPAARMGRTVKGFIGKLRSRTMRQDGSQPGSSEDVIVQE</sequence>
<dbReference type="SMART" id="SM01214">
    <property type="entry name" value="Fmp27_GFWDK"/>
    <property type="match status" value="1"/>
</dbReference>
<dbReference type="PANTHER" id="PTHR15678:SF6">
    <property type="entry name" value="BRIDGE-LIKE LIPID TRANSFER PROTEIN FAMILY MEMBER 2"/>
    <property type="match status" value="1"/>
</dbReference>